<dbReference type="PANTHER" id="PTHR46035">
    <property type="entry name" value="TETRATRICOPEPTIDE REPEAT PROTEIN 4"/>
    <property type="match status" value="1"/>
</dbReference>
<dbReference type="SUPFAM" id="SSF48452">
    <property type="entry name" value="TPR-like"/>
    <property type="match status" value="1"/>
</dbReference>
<feature type="region of interest" description="Disordered" evidence="5">
    <location>
        <begin position="1"/>
        <end position="60"/>
    </location>
</feature>
<dbReference type="CDD" id="cd21381">
    <property type="entry name" value="CTWD_TTC4"/>
    <property type="match status" value="1"/>
</dbReference>
<reference evidence="7 8" key="1">
    <citation type="submission" date="2015-10" db="EMBL/GenBank/DDBJ databases">
        <title>Full genome of DAOMC 229536 Phialocephala scopiformis, a fungal endophyte of spruce producing the potent anti-insectan compound rugulosin.</title>
        <authorList>
            <consortium name="DOE Joint Genome Institute"/>
            <person name="Walker A.K."/>
            <person name="Frasz S.L."/>
            <person name="Seifert K.A."/>
            <person name="Miller J.D."/>
            <person name="Mondo S.J."/>
            <person name="Labutti K."/>
            <person name="Lipzen A."/>
            <person name="Dockter R."/>
            <person name="Kennedy M."/>
            <person name="Grigoriev I.V."/>
            <person name="Spatafora J.W."/>
        </authorList>
    </citation>
    <scope>NUCLEOTIDE SEQUENCE [LARGE SCALE GENOMIC DNA]</scope>
    <source>
        <strain evidence="7 8">CBS 120377</strain>
    </source>
</reference>
<comment type="similarity">
    <text evidence="3">Belongs to the TTC4 family.</text>
</comment>
<keyword evidence="4" id="KW-0175">Coiled coil</keyword>
<evidence type="ECO:0000313" key="7">
    <source>
        <dbReference type="EMBL" id="KUJ17007.1"/>
    </source>
</evidence>
<dbReference type="AlphaFoldDB" id="A0A194XB72"/>
<dbReference type="SMART" id="SM00028">
    <property type="entry name" value="TPR"/>
    <property type="match status" value="3"/>
</dbReference>
<feature type="coiled-coil region" evidence="4">
    <location>
        <begin position="235"/>
        <end position="263"/>
    </location>
</feature>
<dbReference type="FunCoup" id="A0A194XB72">
    <property type="interactions" value="1245"/>
</dbReference>
<dbReference type="GO" id="GO:0005829">
    <property type="term" value="C:cytosol"/>
    <property type="evidence" value="ECO:0007669"/>
    <property type="project" value="TreeGrafter"/>
</dbReference>
<evidence type="ECO:0000256" key="4">
    <source>
        <dbReference type="SAM" id="Coils"/>
    </source>
</evidence>
<evidence type="ECO:0000313" key="8">
    <source>
        <dbReference type="Proteomes" id="UP000070700"/>
    </source>
</evidence>
<dbReference type="GO" id="GO:0042026">
    <property type="term" value="P:protein refolding"/>
    <property type="evidence" value="ECO:0007669"/>
    <property type="project" value="EnsemblFungi"/>
</dbReference>
<dbReference type="GO" id="GO:0005634">
    <property type="term" value="C:nucleus"/>
    <property type="evidence" value="ECO:0007669"/>
    <property type="project" value="TreeGrafter"/>
</dbReference>
<keyword evidence="1" id="KW-0677">Repeat</keyword>
<gene>
    <name evidence="7" type="ORF">LY89DRAFT_684995</name>
</gene>
<dbReference type="GO" id="GO:0043022">
    <property type="term" value="F:ribosome binding"/>
    <property type="evidence" value="ECO:0007669"/>
    <property type="project" value="EnsemblFungi"/>
</dbReference>
<dbReference type="RefSeq" id="XP_018071362.1">
    <property type="nucleotide sequence ID" value="XM_018214997.1"/>
</dbReference>
<dbReference type="FunFam" id="1.25.40.10:FF:000611">
    <property type="entry name" value="TPR repeat protein"/>
    <property type="match status" value="1"/>
</dbReference>
<feature type="compositionally biased region" description="Polar residues" evidence="5">
    <location>
        <begin position="36"/>
        <end position="53"/>
    </location>
</feature>
<dbReference type="GeneID" id="28824723"/>
<dbReference type="EMBL" id="KQ947415">
    <property type="protein sequence ID" value="KUJ17007.1"/>
    <property type="molecule type" value="Genomic_DNA"/>
</dbReference>
<accession>A0A194XB72</accession>
<dbReference type="STRING" id="149040.A0A194XB72"/>
<dbReference type="GO" id="GO:0051879">
    <property type="term" value="F:Hsp90 protein binding"/>
    <property type="evidence" value="ECO:0007669"/>
    <property type="project" value="EnsemblFungi"/>
</dbReference>
<dbReference type="KEGG" id="psco:LY89DRAFT_684995"/>
<dbReference type="PANTHER" id="PTHR46035:SF1">
    <property type="entry name" value="TETRATRICOPEPTIDE REPEAT PROTEIN 4"/>
    <property type="match status" value="1"/>
</dbReference>
<dbReference type="InterPro" id="IPR044059">
    <property type="entry name" value="Csn1/TTC4_wheel"/>
</dbReference>
<protein>
    <submittedName>
        <fullName evidence="7">TPR-like protein</fullName>
    </submittedName>
</protein>
<keyword evidence="2" id="KW-0802">TPR repeat</keyword>
<dbReference type="InterPro" id="IPR011990">
    <property type="entry name" value="TPR-like_helical_dom_sf"/>
</dbReference>
<dbReference type="Pfam" id="PF18972">
    <property type="entry name" value="Wheel"/>
    <property type="match status" value="1"/>
</dbReference>
<evidence type="ECO:0000259" key="6">
    <source>
        <dbReference type="Pfam" id="PF18972"/>
    </source>
</evidence>
<evidence type="ECO:0000256" key="2">
    <source>
        <dbReference type="ARBA" id="ARBA00022803"/>
    </source>
</evidence>
<name>A0A194XB72_MOLSC</name>
<keyword evidence="8" id="KW-1185">Reference proteome</keyword>
<organism evidence="7 8">
    <name type="scientific">Mollisia scopiformis</name>
    <name type="common">Conifer needle endophyte fungus</name>
    <name type="synonym">Phialocephala scopiformis</name>
    <dbReference type="NCBI Taxonomy" id="149040"/>
    <lineage>
        <taxon>Eukaryota</taxon>
        <taxon>Fungi</taxon>
        <taxon>Dikarya</taxon>
        <taxon>Ascomycota</taxon>
        <taxon>Pezizomycotina</taxon>
        <taxon>Leotiomycetes</taxon>
        <taxon>Helotiales</taxon>
        <taxon>Mollisiaceae</taxon>
        <taxon>Mollisia</taxon>
    </lineage>
</organism>
<feature type="domain" description="Cns1/TTC4 wheel" evidence="6">
    <location>
        <begin position="304"/>
        <end position="413"/>
    </location>
</feature>
<dbReference type="Gene3D" id="1.25.40.10">
    <property type="entry name" value="Tetratricopeptide repeat domain"/>
    <property type="match status" value="1"/>
</dbReference>
<evidence type="ECO:0000256" key="3">
    <source>
        <dbReference type="ARBA" id="ARBA00023602"/>
    </source>
</evidence>
<sequence length="424" mass="47061">MKIEELSDEFADTVKVSDAQQNASQPPPPQADLLTQAMNAFASSSTQTTNEDGSTGPALPPAMAALRNKSGEEILAELNKTPLFMTSLEENDDLEALKALAYEGTPFEVAAGFKERGNESFKEKGWKDAKEFYGKGIQVLLLEVRKRQKGEGEANDQEEIKKEVGILEQCLVNRAACHLRLKNYRSCVQDCGSALRINSKNVKAFYRSSKALLQLDKIAEADDACARGLAVDPGNRDLLEVANEIIKRNEEVEKRRKRELERENRRRLEGVTLTAALKARGIKTRKTSQPPEMEDARIELVPNPIDPQSSVSFPTVLLYPLHLESDFVKAFNEMESVGDHLSYILPLPWDKQGVYTTSGVDCYMETVTGGLIKVGRKVSLLKVLTSGNVEVVDEVVKIFVLPKANSDAWVQEFKSKKLVEKTTG</sequence>
<feature type="compositionally biased region" description="Acidic residues" evidence="5">
    <location>
        <begin position="1"/>
        <end position="11"/>
    </location>
</feature>
<dbReference type="GO" id="GO:0030544">
    <property type="term" value="F:Hsp70 protein binding"/>
    <property type="evidence" value="ECO:0007669"/>
    <property type="project" value="EnsemblFungi"/>
</dbReference>
<dbReference type="Proteomes" id="UP000070700">
    <property type="component" value="Unassembled WGS sequence"/>
</dbReference>
<dbReference type="InterPro" id="IPR019734">
    <property type="entry name" value="TPR_rpt"/>
</dbReference>
<evidence type="ECO:0000256" key="5">
    <source>
        <dbReference type="SAM" id="MobiDB-lite"/>
    </source>
</evidence>
<evidence type="ECO:0000256" key="1">
    <source>
        <dbReference type="ARBA" id="ARBA00022737"/>
    </source>
</evidence>
<dbReference type="InParanoid" id="A0A194XB72"/>
<dbReference type="OrthoDB" id="420195at2759"/>
<proteinExistence type="inferred from homology"/>